<reference evidence="2" key="1">
    <citation type="submission" date="2023-07" db="EMBL/GenBank/DDBJ databases">
        <title>draft genome sequence of fig (Ficus carica).</title>
        <authorList>
            <person name="Takahashi T."/>
            <person name="Nishimura K."/>
        </authorList>
    </citation>
    <scope>NUCLEOTIDE SEQUENCE</scope>
</reference>
<evidence type="ECO:0000313" key="2">
    <source>
        <dbReference type="EMBL" id="GMN74843.1"/>
    </source>
</evidence>
<dbReference type="Proteomes" id="UP001187192">
    <property type="component" value="Unassembled WGS sequence"/>
</dbReference>
<sequence length="285" mass="30635">MSGLTAHAGREKFYPDRCIKLFFFINTPFGFPDRPDRSRSGRSKTLDPDRSGLTGTDQAGPDQRTHKCLLVIRTGLTGTSQACPDQQVRPDQSGRYETVSKNCSLVFRTGLTGTGTGQACPDQQVRPNQSGRSETRAKFARWSGPNFPDRPDRDRPGPCRKSNEQICSLVRTGFSGPAGLGPVRKNSEQICSLVLTGFSGPAEPGSVRTGPEKLRANLLAGPDRIFWTGLTGTGPDRSRKTTSKFASFSGRVFRTGLTGTGQAGSKNLRALVLAGPDQTVMSGPA</sequence>
<feature type="region of interest" description="Disordered" evidence="1">
    <location>
        <begin position="33"/>
        <end position="64"/>
    </location>
</feature>
<accession>A0AA88EHT4</accession>
<dbReference type="AlphaFoldDB" id="A0AA88EHT4"/>
<evidence type="ECO:0000256" key="1">
    <source>
        <dbReference type="SAM" id="MobiDB-lite"/>
    </source>
</evidence>
<dbReference type="EMBL" id="BTGU01012365">
    <property type="protein sequence ID" value="GMN74843.1"/>
    <property type="molecule type" value="Genomic_DNA"/>
</dbReference>
<evidence type="ECO:0000313" key="3">
    <source>
        <dbReference type="Proteomes" id="UP001187192"/>
    </source>
</evidence>
<feature type="compositionally biased region" description="Basic and acidic residues" evidence="1">
    <location>
        <begin position="33"/>
        <end position="50"/>
    </location>
</feature>
<proteinExistence type="predicted"/>
<feature type="compositionally biased region" description="Basic and acidic residues" evidence="1">
    <location>
        <begin position="149"/>
        <end position="161"/>
    </location>
</feature>
<comment type="caution">
    <text evidence="2">The sequence shown here is derived from an EMBL/GenBank/DDBJ whole genome shotgun (WGS) entry which is preliminary data.</text>
</comment>
<protein>
    <submittedName>
        <fullName evidence="2">Uncharacterized protein</fullName>
    </submittedName>
</protein>
<gene>
    <name evidence="2" type="ORF">TIFTF001_053247</name>
</gene>
<organism evidence="2 3">
    <name type="scientific">Ficus carica</name>
    <name type="common">Common fig</name>
    <dbReference type="NCBI Taxonomy" id="3494"/>
    <lineage>
        <taxon>Eukaryota</taxon>
        <taxon>Viridiplantae</taxon>
        <taxon>Streptophyta</taxon>
        <taxon>Embryophyta</taxon>
        <taxon>Tracheophyta</taxon>
        <taxon>Spermatophyta</taxon>
        <taxon>Magnoliopsida</taxon>
        <taxon>eudicotyledons</taxon>
        <taxon>Gunneridae</taxon>
        <taxon>Pentapetalae</taxon>
        <taxon>rosids</taxon>
        <taxon>fabids</taxon>
        <taxon>Rosales</taxon>
        <taxon>Moraceae</taxon>
        <taxon>Ficeae</taxon>
        <taxon>Ficus</taxon>
    </lineage>
</organism>
<feature type="region of interest" description="Disordered" evidence="1">
    <location>
        <begin position="117"/>
        <end position="161"/>
    </location>
</feature>
<keyword evidence="3" id="KW-1185">Reference proteome</keyword>
<name>A0AA88EHT4_FICCA</name>